<keyword evidence="2 3" id="KW-0238">DNA-binding</keyword>
<dbReference type="GO" id="GO:0000160">
    <property type="term" value="P:phosphorelay signal transduction system"/>
    <property type="evidence" value="ECO:0007669"/>
    <property type="project" value="InterPro"/>
</dbReference>
<evidence type="ECO:0000259" key="4">
    <source>
        <dbReference type="PROSITE" id="PS51755"/>
    </source>
</evidence>
<sequence>MEVEGDEGPVAVGGVRLRALLAVLALDAGRTVTAERLIDALWPDEPPANAANALQTLVKRLRAALRPYEVVESRPGGYALAVDPDDVDAIRFRRTARNGEGLELWRGPALADLTSVPLLANAAAALEQDRLAAVEARAEARLAAGAPVELTAEVAAHPLRERLAALAMRALAAEGRQAEALELFERTRRTLADELGVDPGPELRAAHLAVVSGDVPVPEPQAPARQRGNVRAPRTSFIGREAELDQLAALLGRARVVTLVGPGGAGKTRLATEVALRSAEAAWMVELAPVSDPEEVAGTMLDALGLRDDHPPYRMPAGGGDPVAQVAEAVAGRSALLVLDNCEHLVDAAAELAERLLTACPDLRVLATSREPLNVPGEHLAPIPPLAPPPVGADPARAEAYPSVRLLLDRACAARPGFAIDAENVAAVVALCRRLDGMPLAIELAAARLRTMTPRQLADRIDDRFKLLTGGSRTALPRQQTLRAVVEWSWDLLEAEERVLARRLGVFAGGATLEAVEAVCGGAAEVLGALADKSLVQVSPEGRLSMLETIRAYALERLAEAGEVGEYRRRHAAYLLDLAERAVPELRTAAQTAWLERMVPERDDFAAALRWVVDERDVETALRLCGALNWYWWMCGYRREATTWAAQVLDLAGDEPPPGLAAAYTSCMFAHGLSMLGTMVNDRPAMLALSHRMDLLVGVAEREGPLHPMLRLSRAVMAAVAGRHDVAVDLLEGYVESDDPWLSSSALMIGGGPGNRTEENLERAVAGFRKLGDRWGLTEALLGLAELRAARGAPTDDLIAEVWGMTSRWVGADEAISTLIRLAELRMRGGDLDGAGEDLARARAGVDAETTPHSLILLGMGEAAYACRRGEQDRGLEIYRGLLDLLAQAPPMVQLAAGLRTGYGRALAQAGEPDAAIEQHRLALGALGQGDPDRPLLSLVLAGFALAAQATGDQERAAVLFGASSAVEPRDTSLDTSQGLETARAALGDEHFEECFAKGAAMSRDEVYGMVGSTT</sequence>
<dbReference type="SUPFAM" id="SSF48452">
    <property type="entry name" value="TPR-like"/>
    <property type="match status" value="2"/>
</dbReference>
<dbReference type="GO" id="GO:0006355">
    <property type="term" value="P:regulation of DNA-templated transcription"/>
    <property type="evidence" value="ECO:0007669"/>
    <property type="project" value="InterPro"/>
</dbReference>
<dbReference type="InterPro" id="IPR005158">
    <property type="entry name" value="BTAD"/>
</dbReference>
<protein>
    <submittedName>
        <fullName evidence="5">Winged helix-turn-helix domain-containing protein</fullName>
    </submittedName>
</protein>
<dbReference type="InterPro" id="IPR027417">
    <property type="entry name" value="P-loop_NTPase"/>
</dbReference>
<dbReference type="PANTHER" id="PTHR47691:SF3">
    <property type="entry name" value="HTH-TYPE TRANSCRIPTIONAL REGULATOR RV0890C-RELATED"/>
    <property type="match status" value="1"/>
</dbReference>
<dbReference type="EMBL" id="JABWGN010000021">
    <property type="protein sequence ID" value="NUW37473.1"/>
    <property type="molecule type" value="Genomic_DNA"/>
</dbReference>
<dbReference type="PROSITE" id="PS51755">
    <property type="entry name" value="OMPR_PHOB"/>
    <property type="match status" value="1"/>
</dbReference>
<comment type="caution">
    <text evidence="5">The sequence shown here is derived from an EMBL/GenBank/DDBJ whole genome shotgun (WGS) entry which is preliminary data.</text>
</comment>
<dbReference type="InterPro" id="IPR001867">
    <property type="entry name" value="OmpR/PhoB-type_DNA-bd"/>
</dbReference>
<comment type="similarity">
    <text evidence="1">Belongs to the AfsR/DnrI/RedD regulatory family.</text>
</comment>
<dbReference type="InterPro" id="IPR011990">
    <property type="entry name" value="TPR-like_helical_dom_sf"/>
</dbReference>
<evidence type="ECO:0000313" key="5">
    <source>
        <dbReference type="EMBL" id="NUW37473.1"/>
    </source>
</evidence>
<feature type="domain" description="OmpR/PhoB-type" evidence="4">
    <location>
        <begin position="1"/>
        <end position="82"/>
    </location>
</feature>
<evidence type="ECO:0000256" key="1">
    <source>
        <dbReference type="ARBA" id="ARBA00005820"/>
    </source>
</evidence>
<dbReference type="SMART" id="SM01043">
    <property type="entry name" value="BTAD"/>
    <property type="match status" value="1"/>
</dbReference>
<gene>
    <name evidence="5" type="ORF">HTZ77_39655</name>
</gene>
<dbReference type="Gene3D" id="1.10.10.10">
    <property type="entry name" value="Winged helix-like DNA-binding domain superfamily/Winged helix DNA-binding domain"/>
    <property type="match status" value="1"/>
</dbReference>
<name>A0A7Y6M6Z9_9ACTN</name>
<proteinExistence type="inferred from homology"/>
<dbReference type="Proteomes" id="UP000586042">
    <property type="component" value="Unassembled WGS sequence"/>
</dbReference>
<dbReference type="PANTHER" id="PTHR47691">
    <property type="entry name" value="REGULATOR-RELATED"/>
    <property type="match status" value="1"/>
</dbReference>
<evidence type="ECO:0000256" key="3">
    <source>
        <dbReference type="PROSITE-ProRule" id="PRU01091"/>
    </source>
</evidence>
<reference evidence="5 6" key="1">
    <citation type="submission" date="2020-06" db="EMBL/GenBank/DDBJ databases">
        <title>Nonomuraea sp. SMC257, a novel actinomycete isolated from soil.</title>
        <authorList>
            <person name="Chanama M."/>
        </authorList>
    </citation>
    <scope>NUCLEOTIDE SEQUENCE [LARGE SCALE GENOMIC DNA]</scope>
    <source>
        <strain evidence="5 6">SMC257</strain>
    </source>
</reference>
<dbReference type="AlphaFoldDB" id="A0A7Y6M6Z9"/>
<dbReference type="SMART" id="SM00862">
    <property type="entry name" value="Trans_reg_C"/>
    <property type="match status" value="1"/>
</dbReference>
<dbReference type="InterPro" id="IPR016032">
    <property type="entry name" value="Sig_transdc_resp-reg_C-effctor"/>
</dbReference>
<dbReference type="Gene3D" id="3.40.50.300">
    <property type="entry name" value="P-loop containing nucleotide triphosphate hydrolases"/>
    <property type="match status" value="1"/>
</dbReference>
<dbReference type="SUPFAM" id="SSF46894">
    <property type="entry name" value="C-terminal effector domain of the bipartite response regulators"/>
    <property type="match status" value="1"/>
</dbReference>
<dbReference type="PRINTS" id="PR00364">
    <property type="entry name" value="DISEASERSIST"/>
</dbReference>
<dbReference type="Pfam" id="PF03704">
    <property type="entry name" value="BTAD"/>
    <property type="match status" value="1"/>
</dbReference>
<dbReference type="GO" id="GO:0003677">
    <property type="term" value="F:DNA binding"/>
    <property type="evidence" value="ECO:0007669"/>
    <property type="project" value="UniProtKB-UniRule"/>
</dbReference>
<accession>A0A7Y6M6Z9</accession>
<keyword evidence="6" id="KW-1185">Reference proteome</keyword>
<evidence type="ECO:0000256" key="2">
    <source>
        <dbReference type="ARBA" id="ARBA00023125"/>
    </source>
</evidence>
<dbReference type="Pfam" id="PF00486">
    <property type="entry name" value="Trans_reg_C"/>
    <property type="match status" value="1"/>
</dbReference>
<evidence type="ECO:0000313" key="6">
    <source>
        <dbReference type="Proteomes" id="UP000586042"/>
    </source>
</evidence>
<dbReference type="RefSeq" id="WP_175594923.1">
    <property type="nucleotide sequence ID" value="NZ_JABWGN010000021.1"/>
</dbReference>
<feature type="DNA-binding region" description="OmpR/PhoB-type" evidence="3">
    <location>
        <begin position="1"/>
        <end position="82"/>
    </location>
</feature>
<dbReference type="Gene3D" id="1.25.40.10">
    <property type="entry name" value="Tetratricopeptide repeat domain"/>
    <property type="match status" value="2"/>
</dbReference>
<dbReference type="InterPro" id="IPR041664">
    <property type="entry name" value="AAA_16"/>
</dbReference>
<dbReference type="SUPFAM" id="SSF52540">
    <property type="entry name" value="P-loop containing nucleoside triphosphate hydrolases"/>
    <property type="match status" value="1"/>
</dbReference>
<dbReference type="Pfam" id="PF13191">
    <property type="entry name" value="AAA_16"/>
    <property type="match status" value="1"/>
</dbReference>
<dbReference type="InterPro" id="IPR036388">
    <property type="entry name" value="WH-like_DNA-bd_sf"/>
</dbReference>
<organism evidence="5 6">
    <name type="scientific">Nonomuraea montanisoli</name>
    <dbReference type="NCBI Taxonomy" id="2741721"/>
    <lineage>
        <taxon>Bacteria</taxon>
        <taxon>Bacillati</taxon>
        <taxon>Actinomycetota</taxon>
        <taxon>Actinomycetes</taxon>
        <taxon>Streptosporangiales</taxon>
        <taxon>Streptosporangiaceae</taxon>
        <taxon>Nonomuraea</taxon>
    </lineage>
</organism>